<reference evidence="1" key="1">
    <citation type="submission" date="2019-05" db="EMBL/GenBank/DDBJ databases">
        <title>Annotation for the trematode Paragonimus heterotremus.</title>
        <authorList>
            <person name="Choi Y.-J."/>
        </authorList>
    </citation>
    <scope>NUCLEOTIDE SEQUENCE</scope>
    <source>
        <strain evidence="1">LC</strain>
    </source>
</reference>
<evidence type="ECO:0000313" key="2">
    <source>
        <dbReference type="Proteomes" id="UP000748531"/>
    </source>
</evidence>
<dbReference type="EMBL" id="LUCH01022645">
    <property type="protein sequence ID" value="KAF5394030.1"/>
    <property type="molecule type" value="Genomic_DNA"/>
</dbReference>
<gene>
    <name evidence="1" type="ORF">PHET_12360</name>
</gene>
<dbReference type="AlphaFoldDB" id="A0A8J4WKT3"/>
<sequence length="222" mass="24397">MGKFGNLSHMSVCVGRPTAKDLPLYCGTCQTVFSFITLLVCSSYYAFSSDVFETQLKERIVSDVITIVASSSVFLAASESTNLIRKLCASVIRIVLFVDITSSAAAILMDQMKIESIAVLSWTCKSDFLKISYMSSNNCCGLNTPYVDHLLYGDAALCISALNDSFFCCGPDMDSDICVRQQSCFSHLINSVRQSVYLASGLGFFASFLKISSYFYRNLTNL</sequence>
<name>A0A8J4WKT3_9TREM</name>
<evidence type="ECO:0000313" key="1">
    <source>
        <dbReference type="EMBL" id="KAF5394030.1"/>
    </source>
</evidence>
<accession>A0A8J4WKT3</accession>
<dbReference type="Proteomes" id="UP000748531">
    <property type="component" value="Unassembled WGS sequence"/>
</dbReference>
<proteinExistence type="predicted"/>
<keyword evidence="2" id="KW-1185">Reference proteome</keyword>
<protein>
    <submittedName>
        <fullName evidence="1">Uncharacterized protein</fullName>
    </submittedName>
</protein>
<comment type="caution">
    <text evidence="1">The sequence shown here is derived from an EMBL/GenBank/DDBJ whole genome shotgun (WGS) entry which is preliminary data.</text>
</comment>
<organism evidence="1 2">
    <name type="scientific">Paragonimus heterotremus</name>
    <dbReference type="NCBI Taxonomy" id="100268"/>
    <lineage>
        <taxon>Eukaryota</taxon>
        <taxon>Metazoa</taxon>
        <taxon>Spiralia</taxon>
        <taxon>Lophotrochozoa</taxon>
        <taxon>Platyhelminthes</taxon>
        <taxon>Trematoda</taxon>
        <taxon>Digenea</taxon>
        <taxon>Plagiorchiida</taxon>
        <taxon>Troglotremata</taxon>
        <taxon>Troglotrematidae</taxon>
        <taxon>Paragonimus</taxon>
    </lineage>
</organism>